<gene>
    <name evidence="1" type="ORF">GUK36_43985</name>
</gene>
<proteinExistence type="predicted"/>
<evidence type="ECO:0000313" key="1">
    <source>
        <dbReference type="EMBL" id="NEK56186.1"/>
    </source>
</evidence>
<dbReference type="AlphaFoldDB" id="A0A6P0DXV7"/>
<dbReference type="Proteomes" id="UP000471409">
    <property type="component" value="Unassembled WGS sequence"/>
</dbReference>
<organism evidence="1 2">
    <name type="scientific">Rhizobium leguminosarum</name>
    <dbReference type="NCBI Taxonomy" id="384"/>
    <lineage>
        <taxon>Bacteria</taxon>
        <taxon>Pseudomonadati</taxon>
        <taxon>Pseudomonadota</taxon>
        <taxon>Alphaproteobacteria</taxon>
        <taxon>Hyphomicrobiales</taxon>
        <taxon>Rhizobiaceae</taxon>
        <taxon>Rhizobium/Agrobacterium group</taxon>
        <taxon>Rhizobium</taxon>
    </lineage>
</organism>
<reference evidence="1 2" key="1">
    <citation type="submission" date="2020-01" db="EMBL/GenBank/DDBJ databases">
        <title>Rhizobium genotypes associated with high levels of biological nitrogen fixation by grain legumes in a temperate-maritime cropping system.</title>
        <authorList>
            <person name="Maluk M."/>
            <person name="Francesc Ferrando Molina F."/>
            <person name="Lopez Del Egido L."/>
            <person name="Lafos M."/>
            <person name="Langarica-Fuentes A."/>
            <person name="Gebre Yohannes G."/>
            <person name="Young M.W."/>
            <person name="Martin P."/>
            <person name="Gantlett R."/>
            <person name="Kenicer G."/>
            <person name="Hawes C."/>
            <person name="Begg G.S."/>
            <person name="Quilliam R.S."/>
            <person name="Squire G.R."/>
            <person name="Poole P.S."/>
            <person name="Young P.W."/>
            <person name="Iannetta P.M."/>
            <person name="James E.K."/>
        </authorList>
    </citation>
    <scope>NUCLEOTIDE SEQUENCE [LARGE SCALE GENOMIC DNA]</scope>
    <source>
        <strain evidence="1 2">JHI944</strain>
    </source>
</reference>
<name>A0A6P0DXV7_RHILE</name>
<dbReference type="EMBL" id="WXXP01001296">
    <property type="protein sequence ID" value="NEK56186.1"/>
    <property type="molecule type" value="Genomic_DNA"/>
</dbReference>
<sequence length="34" mass="3834">MTNFITFDIDGVEPEFGAPEPGRIIAGDPHFRTW</sequence>
<evidence type="ECO:0000313" key="2">
    <source>
        <dbReference type="Proteomes" id="UP000471409"/>
    </source>
</evidence>
<protein>
    <submittedName>
        <fullName evidence="1">Cupin</fullName>
    </submittedName>
</protein>
<accession>A0A6P0DXV7</accession>
<feature type="non-terminal residue" evidence="1">
    <location>
        <position position="34"/>
    </location>
</feature>
<comment type="caution">
    <text evidence="1">The sequence shown here is derived from an EMBL/GenBank/DDBJ whole genome shotgun (WGS) entry which is preliminary data.</text>
</comment>